<dbReference type="EMBL" id="NBCO01000179">
    <property type="protein sequence ID" value="ORC80120.1"/>
    <property type="molecule type" value="Genomic_DNA"/>
</dbReference>
<reference evidence="2 3" key="1">
    <citation type="submission" date="2017-03" db="EMBL/GenBank/DDBJ databases">
        <title>An alternative strategy for trypanosome survival in the mammalian bloodstream revealed through genome and transcriptome analysis of the ubiquitous bovine parasite Trypanosoma (Megatrypanum) theileri.</title>
        <authorList>
            <person name="Kelly S."/>
            <person name="Ivens A."/>
            <person name="Mott A."/>
            <person name="O'Neill E."/>
            <person name="Emms D."/>
            <person name="Macleod O."/>
            <person name="Voorheis P."/>
            <person name="Matthews J."/>
            <person name="Matthews K."/>
            <person name="Carrington M."/>
        </authorList>
    </citation>
    <scope>NUCLEOTIDE SEQUENCE [LARGE SCALE GENOMIC DNA]</scope>
    <source>
        <strain evidence="2">Edinburgh</strain>
    </source>
</reference>
<feature type="compositionally biased region" description="Polar residues" evidence="1">
    <location>
        <begin position="33"/>
        <end position="61"/>
    </location>
</feature>
<feature type="compositionally biased region" description="Polar residues" evidence="1">
    <location>
        <begin position="72"/>
        <end position="97"/>
    </location>
</feature>
<dbReference type="VEuPathDB" id="TriTrypDB:TM35_001791000"/>
<evidence type="ECO:0000313" key="3">
    <source>
        <dbReference type="Proteomes" id="UP000192257"/>
    </source>
</evidence>
<feature type="compositionally biased region" description="Low complexity" evidence="1">
    <location>
        <begin position="17"/>
        <end position="32"/>
    </location>
</feature>
<evidence type="ECO:0000256" key="1">
    <source>
        <dbReference type="SAM" id="MobiDB-lite"/>
    </source>
</evidence>
<name>A0A1X0ND89_9TRYP</name>
<gene>
    <name evidence="2" type="ORF">TM35_001791000</name>
</gene>
<feature type="non-terminal residue" evidence="2">
    <location>
        <position position="1"/>
    </location>
</feature>
<comment type="caution">
    <text evidence="2">The sequence shown here is derived from an EMBL/GenBank/DDBJ whole genome shotgun (WGS) entry which is preliminary data.</text>
</comment>
<proteinExistence type="predicted"/>
<sequence>IRPASPSLTDAEEVKAETGASTTTIQGTTQESNAAPQDIQRSANTKGDNSAVGNSTLTQQPSPAPVNVTVAPDSQENTSTTPASIENTTTEALSTTPSPVPNADINNNITSTLKNTANADSSVSPVWMRTAAPLLIVALLFSVTLY</sequence>
<evidence type="ECO:0000313" key="2">
    <source>
        <dbReference type="EMBL" id="ORC80120.1"/>
    </source>
</evidence>
<protein>
    <submittedName>
        <fullName evidence="2">Uncharacterized protein</fullName>
    </submittedName>
</protein>
<organism evidence="2 3">
    <name type="scientific">Trypanosoma theileri</name>
    <dbReference type="NCBI Taxonomy" id="67003"/>
    <lineage>
        <taxon>Eukaryota</taxon>
        <taxon>Discoba</taxon>
        <taxon>Euglenozoa</taxon>
        <taxon>Kinetoplastea</taxon>
        <taxon>Metakinetoplastina</taxon>
        <taxon>Trypanosomatida</taxon>
        <taxon>Trypanosomatidae</taxon>
        <taxon>Trypanosoma</taxon>
    </lineage>
</organism>
<keyword evidence="3" id="KW-1185">Reference proteome</keyword>
<dbReference type="AlphaFoldDB" id="A0A1X0ND89"/>
<dbReference type="GeneID" id="39991751"/>
<dbReference type="RefSeq" id="XP_028876732.1">
    <property type="nucleotide sequence ID" value="XM_029031971.1"/>
</dbReference>
<feature type="region of interest" description="Disordered" evidence="1">
    <location>
        <begin position="1"/>
        <end position="104"/>
    </location>
</feature>
<dbReference type="Proteomes" id="UP000192257">
    <property type="component" value="Unassembled WGS sequence"/>
</dbReference>
<accession>A0A1X0ND89</accession>